<dbReference type="SUPFAM" id="SSF88697">
    <property type="entry name" value="PUA domain-like"/>
    <property type="match status" value="1"/>
</dbReference>
<evidence type="ECO:0000313" key="2">
    <source>
        <dbReference type="EMBL" id="GAA0352939.1"/>
    </source>
</evidence>
<protein>
    <submittedName>
        <fullName evidence="2">LON peptidase substrate-binding domain-containing protein</fullName>
    </submittedName>
</protein>
<dbReference type="Proteomes" id="UP001501757">
    <property type="component" value="Unassembled WGS sequence"/>
</dbReference>
<evidence type="ECO:0000259" key="1">
    <source>
        <dbReference type="SMART" id="SM00464"/>
    </source>
</evidence>
<dbReference type="InterPro" id="IPR003111">
    <property type="entry name" value="Lon_prtase_N"/>
</dbReference>
<dbReference type="Pfam" id="PF02190">
    <property type="entry name" value="LON_substr_bdg"/>
    <property type="match status" value="1"/>
</dbReference>
<reference evidence="2 3" key="1">
    <citation type="journal article" date="2019" name="Int. J. Syst. Evol. Microbiol.">
        <title>The Global Catalogue of Microorganisms (GCM) 10K type strain sequencing project: providing services to taxonomists for standard genome sequencing and annotation.</title>
        <authorList>
            <consortium name="The Broad Institute Genomics Platform"/>
            <consortium name="The Broad Institute Genome Sequencing Center for Infectious Disease"/>
            <person name="Wu L."/>
            <person name="Ma J."/>
        </authorList>
    </citation>
    <scope>NUCLEOTIDE SEQUENCE [LARGE SCALE GENOMIC DNA]</scope>
    <source>
        <strain evidence="2 3">JCM 13378</strain>
    </source>
</reference>
<dbReference type="InterPro" id="IPR046336">
    <property type="entry name" value="Lon_prtase_N_sf"/>
</dbReference>
<sequence>MLRSEARQLALFPLSAHLLPGGRMSLRIFEPRYLRMVKEACAGHRDFAVCMLNARGDKVLNQHIHPLCTLAKVVDFSTLDDGLLGIVVEGTGCWHIQEILNESDELRVGRCLEQSQWDCIVPPGDGQMQLMQSKLKEIFSRFPDIEQLYQQTHFSDPLWVLFRWLELLPVDPLQKQNLLQEKDCRKILHFLTELTH</sequence>
<dbReference type="SMART" id="SM00464">
    <property type="entry name" value="LON"/>
    <property type="match status" value="1"/>
</dbReference>
<accession>A0ABN0X1T9</accession>
<organism evidence="2 3">
    <name type="scientific">Bowmanella denitrificans</name>
    <dbReference type="NCBI Taxonomy" id="366582"/>
    <lineage>
        <taxon>Bacteria</taxon>
        <taxon>Pseudomonadati</taxon>
        <taxon>Pseudomonadota</taxon>
        <taxon>Gammaproteobacteria</taxon>
        <taxon>Alteromonadales</taxon>
        <taxon>Alteromonadaceae</taxon>
        <taxon>Bowmanella</taxon>
    </lineage>
</organism>
<comment type="caution">
    <text evidence="2">The sequence shown here is derived from an EMBL/GenBank/DDBJ whole genome shotgun (WGS) entry which is preliminary data.</text>
</comment>
<dbReference type="Gene3D" id="2.30.130.40">
    <property type="entry name" value="LON domain-like"/>
    <property type="match status" value="1"/>
</dbReference>
<evidence type="ECO:0000313" key="3">
    <source>
        <dbReference type="Proteomes" id="UP001501757"/>
    </source>
</evidence>
<keyword evidence="3" id="KW-1185">Reference proteome</keyword>
<gene>
    <name evidence="2" type="ORF">GCM10009092_16570</name>
</gene>
<proteinExistence type="predicted"/>
<dbReference type="InterPro" id="IPR015947">
    <property type="entry name" value="PUA-like_sf"/>
</dbReference>
<dbReference type="EMBL" id="BAAAEI010000007">
    <property type="protein sequence ID" value="GAA0352939.1"/>
    <property type="molecule type" value="Genomic_DNA"/>
</dbReference>
<name>A0ABN0X1T9_9ALTE</name>
<dbReference type="RefSeq" id="WP_102798255.1">
    <property type="nucleotide sequence ID" value="NZ_BAAAEI010000007.1"/>
</dbReference>
<feature type="domain" description="Lon N-terminal" evidence="1">
    <location>
        <begin position="8"/>
        <end position="193"/>
    </location>
</feature>